<name>A0AAV3NTR4_LITER</name>
<evidence type="ECO:0000256" key="1">
    <source>
        <dbReference type="ARBA" id="ARBA00008941"/>
    </source>
</evidence>
<dbReference type="InterPro" id="IPR044571">
    <property type="entry name" value="P4KG1-8"/>
</dbReference>
<gene>
    <name evidence="9" type="ORF">LIER_03602</name>
</gene>
<keyword evidence="10" id="KW-1185">Reference proteome</keyword>
<comment type="similarity">
    <text evidence="1">Belongs to the PI3/PI4-kinase family. Type II PI4K subfamily.</text>
</comment>
<evidence type="ECO:0000256" key="6">
    <source>
        <dbReference type="ARBA" id="ARBA00022840"/>
    </source>
</evidence>
<feature type="domain" description="PI3K/PI4K catalytic" evidence="8">
    <location>
        <begin position="142"/>
        <end position="415"/>
    </location>
</feature>
<dbReference type="GO" id="GO:0004430">
    <property type="term" value="F:1-phosphatidylinositol 4-kinase activity"/>
    <property type="evidence" value="ECO:0007669"/>
    <property type="project" value="UniProtKB-EC"/>
</dbReference>
<dbReference type="InterPro" id="IPR000626">
    <property type="entry name" value="Ubiquitin-like_dom"/>
</dbReference>
<dbReference type="SUPFAM" id="SSF56112">
    <property type="entry name" value="Protein kinase-like (PK-like)"/>
    <property type="match status" value="1"/>
</dbReference>
<evidence type="ECO:0000313" key="10">
    <source>
        <dbReference type="Proteomes" id="UP001454036"/>
    </source>
</evidence>
<evidence type="ECO:0000256" key="5">
    <source>
        <dbReference type="ARBA" id="ARBA00022777"/>
    </source>
</evidence>
<evidence type="ECO:0000313" key="9">
    <source>
        <dbReference type="EMBL" id="GAA0142779.1"/>
    </source>
</evidence>
<dbReference type="Proteomes" id="UP001454036">
    <property type="component" value="Unassembled WGS sequence"/>
</dbReference>
<keyword evidence="6" id="KW-0067">ATP-binding</keyword>
<evidence type="ECO:0000256" key="3">
    <source>
        <dbReference type="ARBA" id="ARBA00022679"/>
    </source>
</evidence>
<dbReference type="PANTHER" id="PTHR45800:SF24">
    <property type="entry name" value="PHOSPHATIDYLINOSITOL 4-KINASE GAMMA 4"/>
    <property type="match status" value="1"/>
</dbReference>
<organism evidence="9 10">
    <name type="scientific">Lithospermum erythrorhizon</name>
    <name type="common">Purple gromwell</name>
    <name type="synonym">Lithospermum officinale var. erythrorhizon</name>
    <dbReference type="NCBI Taxonomy" id="34254"/>
    <lineage>
        <taxon>Eukaryota</taxon>
        <taxon>Viridiplantae</taxon>
        <taxon>Streptophyta</taxon>
        <taxon>Embryophyta</taxon>
        <taxon>Tracheophyta</taxon>
        <taxon>Spermatophyta</taxon>
        <taxon>Magnoliopsida</taxon>
        <taxon>eudicotyledons</taxon>
        <taxon>Gunneridae</taxon>
        <taxon>Pentapetalae</taxon>
        <taxon>asterids</taxon>
        <taxon>lamiids</taxon>
        <taxon>Boraginales</taxon>
        <taxon>Boraginaceae</taxon>
        <taxon>Boraginoideae</taxon>
        <taxon>Lithospermeae</taxon>
        <taxon>Lithospermum</taxon>
    </lineage>
</organism>
<dbReference type="AlphaFoldDB" id="A0AAV3NTR4"/>
<keyword evidence="5 9" id="KW-0418">Kinase</keyword>
<feature type="domain" description="Ubiquitin-like" evidence="7">
    <location>
        <begin position="11"/>
        <end position="60"/>
    </location>
</feature>
<accession>A0AAV3NTR4</accession>
<comment type="caution">
    <text evidence="9">The sequence shown here is derived from an EMBL/GenBank/DDBJ whole genome shotgun (WGS) entry which is preliminary data.</text>
</comment>
<evidence type="ECO:0000256" key="4">
    <source>
        <dbReference type="ARBA" id="ARBA00022741"/>
    </source>
</evidence>
<keyword evidence="3" id="KW-0808">Transferase</keyword>
<dbReference type="PANTHER" id="PTHR45800">
    <property type="entry name" value="PHOSPHATIDYLINOSITOL 4-KINASE GAMMA"/>
    <property type="match status" value="1"/>
</dbReference>
<dbReference type="Pfam" id="PF00454">
    <property type="entry name" value="PI3_PI4_kinase"/>
    <property type="match status" value="1"/>
</dbReference>
<proteinExistence type="inferred from homology"/>
<evidence type="ECO:0000256" key="2">
    <source>
        <dbReference type="ARBA" id="ARBA00012169"/>
    </source>
</evidence>
<dbReference type="GO" id="GO:0005524">
    <property type="term" value="F:ATP binding"/>
    <property type="evidence" value="ECO:0007669"/>
    <property type="project" value="UniProtKB-KW"/>
</dbReference>
<dbReference type="InterPro" id="IPR000403">
    <property type="entry name" value="PI3/4_kinase_cat_dom"/>
</dbReference>
<reference evidence="9 10" key="1">
    <citation type="submission" date="2024-01" db="EMBL/GenBank/DDBJ databases">
        <title>The complete chloroplast genome sequence of Lithospermum erythrorhizon: insights into the phylogenetic relationship among Boraginaceae species and the maternal lineages of purple gromwells.</title>
        <authorList>
            <person name="Okada T."/>
            <person name="Watanabe K."/>
        </authorList>
    </citation>
    <scope>NUCLEOTIDE SEQUENCE [LARGE SCALE GENOMIC DNA]</scope>
</reference>
<dbReference type="InterPro" id="IPR011009">
    <property type="entry name" value="Kinase-like_dom_sf"/>
</dbReference>
<dbReference type="EMBL" id="BAABME010000439">
    <property type="protein sequence ID" value="GAA0142779.1"/>
    <property type="molecule type" value="Genomic_DNA"/>
</dbReference>
<keyword evidence="4" id="KW-0547">Nucleotide-binding</keyword>
<evidence type="ECO:0000259" key="7">
    <source>
        <dbReference type="PROSITE" id="PS50053"/>
    </source>
</evidence>
<protein>
    <recommendedName>
        <fullName evidence="2">1-phosphatidylinositol 4-kinase</fullName>
        <ecNumber evidence="2">2.7.1.67</ecNumber>
    </recommendedName>
</protein>
<dbReference type="EC" id="2.7.1.67" evidence="2"/>
<evidence type="ECO:0000259" key="8">
    <source>
        <dbReference type="PROSITE" id="PS50290"/>
    </source>
</evidence>
<sequence length="415" mass="46440">MWRKTGMLVMLKRHLTNKRGGLVDIEDEEVLYNGERVEDQRLINDISKNNDSVIHLFVRKSVKISARPVEKNFELSIVAPQQENARKYDVGRESRTYDVNATCFPRETLHIPLEPVIVNPKIDLPIEIKRLLNSTLEGLDRGNCPIRSSEGTGGAYLMLDASGKKYISVFKPIDEEPMAFNNPRGLPLSEDVEGLKKGTRVGEGALRECAAYILDHPKGGRCSFSEEVKGFSGVPPTLLVKCLHEGFYHPEGVKVKLGSLQLFMENHGSCEDMGPSAFPVEEVHKIAVLDLRLANADRHSGNILVSKDENGKTSLIPMDHGYCLPDRFEDCTFDWLYWPQARVPFSPDTVEYIKSLDAEEDLALLKFYGETLNGESVIEEIIQEAVDSVLPDSSETALLETISSVMDRHLDNVAL</sequence>
<dbReference type="PROSITE" id="PS50290">
    <property type="entry name" value="PI3_4_KINASE_3"/>
    <property type="match status" value="1"/>
</dbReference>
<dbReference type="PROSITE" id="PS50053">
    <property type="entry name" value="UBIQUITIN_2"/>
    <property type="match status" value="1"/>
</dbReference>